<name>A0A383CVB4_9ZZZZ</name>
<dbReference type="EMBL" id="UINC01211891">
    <property type="protein sequence ID" value="SVE35980.1"/>
    <property type="molecule type" value="Genomic_DNA"/>
</dbReference>
<proteinExistence type="predicted"/>
<feature type="non-terminal residue" evidence="1">
    <location>
        <position position="41"/>
    </location>
</feature>
<protein>
    <submittedName>
        <fullName evidence="1">Uncharacterized protein</fullName>
    </submittedName>
</protein>
<reference evidence="1" key="1">
    <citation type="submission" date="2018-05" db="EMBL/GenBank/DDBJ databases">
        <authorList>
            <person name="Lanie J.A."/>
            <person name="Ng W.-L."/>
            <person name="Kazmierczak K.M."/>
            <person name="Andrzejewski T.M."/>
            <person name="Davidsen T.M."/>
            <person name="Wayne K.J."/>
            <person name="Tettelin H."/>
            <person name="Glass J.I."/>
            <person name="Rusch D."/>
            <person name="Podicherti R."/>
            <person name="Tsui H.-C.T."/>
            <person name="Winkler M.E."/>
        </authorList>
    </citation>
    <scope>NUCLEOTIDE SEQUENCE</scope>
</reference>
<organism evidence="1">
    <name type="scientific">marine metagenome</name>
    <dbReference type="NCBI Taxonomy" id="408172"/>
    <lineage>
        <taxon>unclassified sequences</taxon>
        <taxon>metagenomes</taxon>
        <taxon>ecological metagenomes</taxon>
    </lineage>
</organism>
<gene>
    <name evidence="1" type="ORF">METZ01_LOCUS488834</name>
</gene>
<evidence type="ECO:0000313" key="1">
    <source>
        <dbReference type="EMBL" id="SVE35980.1"/>
    </source>
</evidence>
<accession>A0A383CVB4</accession>
<sequence length="41" mass="4768">CEGGRPGHRGLPEIGWQDGGGRVRLFRDRFGLWLLYRSRKL</sequence>
<feature type="non-terminal residue" evidence="1">
    <location>
        <position position="1"/>
    </location>
</feature>
<dbReference type="AlphaFoldDB" id="A0A383CVB4"/>